<dbReference type="InterPro" id="IPR029058">
    <property type="entry name" value="AB_hydrolase_fold"/>
</dbReference>
<comment type="caution">
    <text evidence="2">The sequence shown here is derived from an EMBL/GenBank/DDBJ whole genome shotgun (WGS) entry which is preliminary data.</text>
</comment>
<evidence type="ECO:0000313" key="3">
    <source>
        <dbReference type="Proteomes" id="UP000215506"/>
    </source>
</evidence>
<reference evidence="2 3" key="1">
    <citation type="submission" date="2017-07" db="EMBL/GenBank/DDBJ databases">
        <title>First draft Genome Sequence of Nocardia cerradoensis isolated from human infection.</title>
        <authorList>
            <person name="Carrasco G."/>
        </authorList>
    </citation>
    <scope>NUCLEOTIDE SEQUENCE [LARGE SCALE GENOMIC DNA]</scope>
    <source>
        <strain evidence="2 3">CNM20130759</strain>
    </source>
</reference>
<dbReference type="Pfam" id="PF01738">
    <property type="entry name" value="DLH"/>
    <property type="match status" value="1"/>
</dbReference>
<dbReference type="Proteomes" id="UP000215506">
    <property type="component" value="Unassembled WGS sequence"/>
</dbReference>
<dbReference type="GO" id="GO:0008806">
    <property type="term" value="F:carboxymethylenebutenolidase activity"/>
    <property type="evidence" value="ECO:0007669"/>
    <property type="project" value="UniProtKB-EC"/>
</dbReference>
<proteinExistence type="predicted"/>
<organism evidence="2 3">
    <name type="scientific">Nocardia cerradoensis</name>
    <dbReference type="NCBI Taxonomy" id="85688"/>
    <lineage>
        <taxon>Bacteria</taxon>
        <taxon>Bacillati</taxon>
        <taxon>Actinomycetota</taxon>
        <taxon>Actinomycetes</taxon>
        <taxon>Mycobacteriales</taxon>
        <taxon>Nocardiaceae</taxon>
        <taxon>Nocardia</taxon>
    </lineage>
</organism>
<gene>
    <name evidence="2" type="primary">clcD_2</name>
    <name evidence="2" type="ORF">B7C42_06011</name>
</gene>
<dbReference type="SUPFAM" id="SSF53474">
    <property type="entry name" value="alpha/beta-Hydrolases"/>
    <property type="match status" value="1"/>
</dbReference>
<keyword evidence="3" id="KW-1185">Reference proteome</keyword>
<protein>
    <submittedName>
        <fullName evidence="2">Carboxymethylenebutenolidase</fullName>
        <ecNumber evidence="2">3.1.1.45</ecNumber>
    </submittedName>
</protein>
<name>A0A231GZH9_9NOCA</name>
<dbReference type="InterPro" id="IPR051049">
    <property type="entry name" value="Dienelactone_hydrolase-like"/>
</dbReference>
<dbReference type="PANTHER" id="PTHR46623:SF6">
    <property type="entry name" value="ALPHA_BETA-HYDROLASES SUPERFAMILY PROTEIN"/>
    <property type="match status" value="1"/>
</dbReference>
<dbReference type="InterPro" id="IPR002925">
    <property type="entry name" value="Dienelactn_hydro"/>
</dbReference>
<sequence length="264" mass="27718">MTEEIVGRHAEVEVDGSPMAVYLARPARGGRLPVVLVGAELWGLTAEVRAVVDRVAALGYVAVVANLYHRCGPETAAGLAESDENRARAFDLLGTLTRDGVEADLRAAVAFAREQGEGGDTTGALGFSLGGHITYFAATRLDLDAAAIFYPGWLPVAGTALSIPDPLLAHTSSIAERGTRLLLLLAERDHVIDAEQRAAIDAALAQAGADYELVVYPSAQHAYFFPGRPVHDAAAAADSWQRVTELFAATLGAVTDEFPAPASS</sequence>
<dbReference type="EC" id="3.1.1.45" evidence="2"/>
<evidence type="ECO:0000259" key="1">
    <source>
        <dbReference type="Pfam" id="PF01738"/>
    </source>
</evidence>
<keyword evidence="2" id="KW-0378">Hydrolase</keyword>
<dbReference type="AlphaFoldDB" id="A0A231GZH9"/>
<evidence type="ECO:0000313" key="2">
    <source>
        <dbReference type="EMBL" id="OXR42027.1"/>
    </source>
</evidence>
<feature type="domain" description="Dienelactone hydrolase" evidence="1">
    <location>
        <begin position="19"/>
        <end position="249"/>
    </location>
</feature>
<dbReference type="Gene3D" id="3.40.50.1820">
    <property type="entry name" value="alpha/beta hydrolase"/>
    <property type="match status" value="1"/>
</dbReference>
<accession>A0A231GZH9</accession>
<dbReference type="RefSeq" id="WP_051042718.1">
    <property type="nucleotide sequence ID" value="NZ_JAAXOR010000008.1"/>
</dbReference>
<dbReference type="PANTHER" id="PTHR46623">
    <property type="entry name" value="CARBOXYMETHYLENEBUTENOLIDASE-RELATED"/>
    <property type="match status" value="1"/>
</dbReference>
<dbReference type="EMBL" id="NGAF01000016">
    <property type="protein sequence ID" value="OXR42027.1"/>
    <property type="molecule type" value="Genomic_DNA"/>
</dbReference>